<dbReference type="Gene3D" id="3.40.50.410">
    <property type="entry name" value="von Willebrand factor, type A domain"/>
    <property type="match status" value="1"/>
</dbReference>
<organism evidence="3 4">
    <name type="scientific">Undibacterium piscinae</name>
    <dbReference type="NCBI Taxonomy" id="2495591"/>
    <lineage>
        <taxon>Bacteria</taxon>
        <taxon>Pseudomonadati</taxon>
        <taxon>Pseudomonadota</taxon>
        <taxon>Betaproteobacteria</taxon>
        <taxon>Burkholderiales</taxon>
        <taxon>Oxalobacteraceae</taxon>
        <taxon>Undibacterium</taxon>
    </lineage>
</organism>
<dbReference type="Proteomes" id="UP000274350">
    <property type="component" value="Chromosome"/>
</dbReference>
<dbReference type="Pfam" id="PF00092">
    <property type="entry name" value="VWA"/>
    <property type="match status" value="1"/>
</dbReference>
<dbReference type="InterPro" id="IPR002035">
    <property type="entry name" value="VWF_A"/>
</dbReference>
<sequence length="636" mass="71332">MEEYIGGLWDKLITRVAYRGFPAARVDLKQIEKIAPIFFRAIGGDAGLNLQAGTATTHGARRQWLERVAGISEKIELAWSNETTLHLPAWIEHFPEQELNRDLYLWLIALAAHDVAPDTSWIVRNQQATLATLLALPGLKSRYEQLCQAEFALRPLPETLPTADAKAEASIRQALSEPGSVASFQAGRKPAAPVMLWLHPDPPQAMGEERKASKNVPQQPEGGKLNKDNEARKRQAENVKMPDGKSPFMLLFRAESLFSWAEFIKVDRPLDEDENDDAQRAANDLDFLSVASDSKTTTSRIRFDLDLPGESDDDLLLADGILYPEWDYRKRLLQPNHCQVQMMLAKDSQASELPASLKPTARRLRQQFQSLMPLRTRLKGQVSGSDLDLDACVRFASEKNSGTPTSEPGLYIDQKQQLRDLSCLLLADLSLSTDAWINNSARVIDVIRDSLYLFSEALSTTGDRFALYGFSSVRRDNVRFHLLKGFDERYNDNIRGRLAALKPGYYTRMGTAIRHASQILSKQKTGRRLLLILTDGKPNDLDKYEGRYGIEDTRIAVQEARRLGLTPFCVTIDEKAGDYLPHLFGSNGYVVVKNAEELPQCGGDVKILGLFEMLTAFRMPRPANTARSDDRNKAMS</sequence>
<dbReference type="SUPFAM" id="SSF53300">
    <property type="entry name" value="vWA-like"/>
    <property type="match status" value="1"/>
</dbReference>
<protein>
    <submittedName>
        <fullName evidence="3">VWA domain-containing protein</fullName>
    </submittedName>
</protein>
<reference evidence="3 4" key="1">
    <citation type="journal article" date="2019" name="Int. J. Syst. Evol. Microbiol.">
        <title>Undibacterium piscinae sp. nov., isolated from Korean shiner intestine.</title>
        <authorList>
            <person name="Lee S.Y."/>
            <person name="Kang W."/>
            <person name="Kim P.S."/>
            <person name="Kim H.S."/>
            <person name="Sung H."/>
            <person name="Shin N.R."/>
            <person name="Whon T.W."/>
            <person name="Yun J.H."/>
            <person name="Lee J.Y."/>
            <person name="Lee J.Y."/>
            <person name="Jung M.J."/>
            <person name="Jeong Y.S."/>
            <person name="Tak E.J."/>
            <person name="Han J.E."/>
            <person name="Hyun D.W."/>
            <person name="Kang M.S."/>
            <person name="Lee K.E."/>
            <person name="Lee B.H."/>
            <person name="Bae J.W."/>
        </authorList>
    </citation>
    <scope>NUCLEOTIDE SEQUENCE [LARGE SCALE GENOMIC DNA]</scope>
    <source>
        <strain evidence="3 4">S11R28</strain>
    </source>
</reference>
<dbReference type="SMART" id="SM00327">
    <property type="entry name" value="VWA"/>
    <property type="match status" value="1"/>
</dbReference>
<dbReference type="KEGG" id="upi:EJG51_004105"/>
<evidence type="ECO:0000313" key="4">
    <source>
        <dbReference type="Proteomes" id="UP000274350"/>
    </source>
</evidence>
<accession>A0A6M4A1E9</accession>
<dbReference type="EMBL" id="CP051152">
    <property type="protein sequence ID" value="QJQ05172.1"/>
    <property type="molecule type" value="Genomic_DNA"/>
</dbReference>
<evidence type="ECO:0000259" key="2">
    <source>
        <dbReference type="PROSITE" id="PS50234"/>
    </source>
</evidence>
<feature type="domain" description="VWFA" evidence="2">
    <location>
        <begin position="420"/>
        <end position="614"/>
    </location>
</feature>
<evidence type="ECO:0000256" key="1">
    <source>
        <dbReference type="SAM" id="MobiDB-lite"/>
    </source>
</evidence>
<dbReference type="PROSITE" id="PS50234">
    <property type="entry name" value="VWFA"/>
    <property type="match status" value="1"/>
</dbReference>
<keyword evidence="4" id="KW-1185">Reference proteome</keyword>
<evidence type="ECO:0000313" key="3">
    <source>
        <dbReference type="EMBL" id="QJQ05172.1"/>
    </source>
</evidence>
<feature type="region of interest" description="Disordered" evidence="1">
    <location>
        <begin position="201"/>
        <end position="241"/>
    </location>
</feature>
<feature type="compositionally biased region" description="Basic and acidic residues" evidence="1">
    <location>
        <begin position="224"/>
        <end position="241"/>
    </location>
</feature>
<gene>
    <name evidence="3" type="ORF">EJG51_004105</name>
</gene>
<proteinExistence type="predicted"/>
<dbReference type="PANTHER" id="PTHR41248:SF1">
    <property type="entry name" value="NORD PROTEIN"/>
    <property type="match status" value="1"/>
</dbReference>
<dbReference type="AlphaFoldDB" id="A0A6M4A1E9"/>
<dbReference type="PANTHER" id="PTHR41248">
    <property type="entry name" value="NORD PROTEIN"/>
    <property type="match status" value="1"/>
</dbReference>
<dbReference type="CDD" id="cd01454">
    <property type="entry name" value="vWA_norD_type"/>
    <property type="match status" value="1"/>
</dbReference>
<dbReference type="InterPro" id="IPR051928">
    <property type="entry name" value="NorD/CobT"/>
</dbReference>
<dbReference type="InterPro" id="IPR036465">
    <property type="entry name" value="vWFA_dom_sf"/>
</dbReference>
<name>A0A6M4A1E9_9BURK</name>